<reference evidence="3 4" key="1">
    <citation type="submission" date="2019-09" db="EMBL/GenBank/DDBJ databases">
        <title>Nitrincola iocasae sp. nov., a bacterium isolated from the sediment collected at a cold seep field in South China Sea.</title>
        <authorList>
            <person name="Zhang H."/>
            <person name="Wang H."/>
            <person name="Li C."/>
        </authorList>
    </citation>
    <scope>NUCLEOTIDE SEQUENCE [LARGE SCALE GENOMIC DNA]</scope>
    <source>
        <strain evidence="3 4">KXZD1103</strain>
    </source>
</reference>
<name>A0A5J6LBF7_9GAMM</name>
<keyword evidence="4" id="KW-1185">Reference proteome</keyword>
<dbReference type="InterPro" id="IPR051910">
    <property type="entry name" value="ComF/GntX_DNA_util-trans"/>
</dbReference>
<comment type="similarity">
    <text evidence="1">Belongs to the ComF/GntX family.</text>
</comment>
<evidence type="ECO:0000313" key="3">
    <source>
        <dbReference type="EMBL" id="QEW05608.1"/>
    </source>
</evidence>
<sequence length="234" mass="26456">MIFNKVNYSLFFNQQCSLCQLQPAEISGLCEDCHADLPWLLLGCPICGLPRSSPDQPCSLCQQKSFKFDRTEAPLEYRFPINSLLPGIKYQRRIQALGWLAELLVHHLQDRCETWPDLLIPVPMHPIDEALRGFNQAELLAERLSRKLQIRCHSGQLRKVHRRAKQMTLHAAARRSNLKGAFSIHGELPKSVALIDDIMTTGATADEIAALLKNQGASQVQVWVLARTPEPDRD</sequence>
<dbReference type="Proteomes" id="UP000325606">
    <property type="component" value="Chromosome"/>
</dbReference>
<proteinExistence type="inferred from homology"/>
<dbReference type="InterPro" id="IPR029057">
    <property type="entry name" value="PRTase-like"/>
</dbReference>
<evidence type="ECO:0000259" key="2">
    <source>
        <dbReference type="Pfam" id="PF00156"/>
    </source>
</evidence>
<dbReference type="SUPFAM" id="SSF53271">
    <property type="entry name" value="PRTase-like"/>
    <property type="match status" value="1"/>
</dbReference>
<dbReference type="InterPro" id="IPR000836">
    <property type="entry name" value="PRTase_dom"/>
</dbReference>
<evidence type="ECO:0000313" key="4">
    <source>
        <dbReference type="Proteomes" id="UP000325606"/>
    </source>
</evidence>
<dbReference type="Gene3D" id="3.40.50.2020">
    <property type="match status" value="1"/>
</dbReference>
<dbReference type="CDD" id="cd06223">
    <property type="entry name" value="PRTases_typeI"/>
    <property type="match status" value="1"/>
</dbReference>
<organism evidence="3 4">
    <name type="scientific">Nitrincola iocasae</name>
    <dbReference type="NCBI Taxonomy" id="2614693"/>
    <lineage>
        <taxon>Bacteria</taxon>
        <taxon>Pseudomonadati</taxon>
        <taxon>Pseudomonadota</taxon>
        <taxon>Gammaproteobacteria</taxon>
        <taxon>Oceanospirillales</taxon>
        <taxon>Oceanospirillaceae</taxon>
        <taxon>Nitrincola</taxon>
    </lineage>
</organism>
<dbReference type="PANTHER" id="PTHR47505:SF1">
    <property type="entry name" value="DNA UTILIZATION PROTEIN YHGH"/>
    <property type="match status" value="1"/>
</dbReference>
<gene>
    <name evidence="3" type="ORF">F5I99_03375</name>
</gene>
<dbReference type="PANTHER" id="PTHR47505">
    <property type="entry name" value="DNA UTILIZATION PROTEIN YHGH"/>
    <property type="match status" value="1"/>
</dbReference>
<evidence type="ECO:0000256" key="1">
    <source>
        <dbReference type="ARBA" id="ARBA00008007"/>
    </source>
</evidence>
<accession>A0A5J6LBF7</accession>
<dbReference type="AlphaFoldDB" id="A0A5J6LBF7"/>
<dbReference type="Pfam" id="PF00156">
    <property type="entry name" value="Pribosyltran"/>
    <property type="match status" value="1"/>
</dbReference>
<dbReference type="EMBL" id="CP044222">
    <property type="protein sequence ID" value="QEW05608.1"/>
    <property type="molecule type" value="Genomic_DNA"/>
</dbReference>
<feature type="domain" description="Phosphoribosyltransferase" evidence="2">
    <location>
        <begin position="138"/>
        <end position="230"/>
    </location>
</feature>
<dbReference type="KEGG" id="nik:F5I99_03375"/>
<protein>
    <submittedName>
        <fullName evidence="3">ComF family protein</fullName>
    </submittedName>
</protein>
<dbReference type="RefSeq" id="WP_151053652.1">
    <property type="nucleotide sequence ID" value="NZ_CP044222.1"/>
</dbReference>